<proteinExistence type="inferred from homology"/>
<sequence length="372" mass="39904">MTSSPTVPASRQVLLNPGPVNVHDDVRAALASPDRCHREPEVLRLLSLIRRKVTLVCGGDERHSAVLLGGSGTSALEATISSVIPPDGRVLIVGNGHYGERLRQIAAVHALPHRYLDLGHGAPFDLRAVDGALADDPSLTHVAAVHHETSTGMLNPLRELGTLTARHGRSLIVDAVSSLGAEPLDLDADHVDWCVGTANKCLEGYPGLSFVVARRERLAALETVPPRTFSLDLHRHHTAQEHAGTSLFTLPVQTMSAFDTALDLMLQEGVHTRGARYAALSEQVRAGLADRGLSLRLPPDQRSSSLTAFRMPDGLTYEALHDGLKAEGYVVYAGQSPGEHEFRVATMGRLTEDDITGFLAAYDKVTAPAPQV</sequence>
<dbReference type="InterPro" id="IPR015422">
    <property type="entry name" value="PyrdxlP-dep_Trfase_small"/>
</dbReference>
<evidence type="ECO:0000259" key="10">
    <source>
        <dbReference type="Pfam" id="PF00266"/>
    </source>
</evidence>
<dbReference type="Gene3D" id="3.90.1150.10">
    <property type="entry name" value="Aspartate Aminotransferase, domain 1"/>
    <property type="match status" value="1"/>
</dbReference>
<dbReference type="Proteomes" id="UP000037151">
    <property type="component" value="Unassembled WGS sequence"/>
</dbReference>
<evidence type="ECO:0000256" key="7">
    <source>
        <dbReference type="ARBA" id="ARBA00049460"/>
    </source>
</evidence>
<dbReference type="InterPro" id="IPR012703">
    <property type="entry name" value="NH2EtPonate_pyrv_transaminase"/>
</dbReference>
<keyword evidence="2 11" id="KW-0032">Aminotransferase</keyword>
<accession>A0A0L0KHY1</accession>
<dbReference type="AlphaFoldDB" id="A0A0L0KHY1"/>
<evidence type="ECO:0000256" key="5">
    <source>
        <dbReference type="ARBA" id="ARBA00023317"/>
    </source>
</evidence>
<dbReference type="SUPFAM" id="SSF53383">
    <property type="entry name" value="PLP-dependent transferases"/>
    <property type="match status" value="1"/>
</dbReference>
<evidence type="ECO:0000256" key="2">
    <source>
        <dbReference type="ARBA" id="ARBA00022576"/>
    </source>
</evidence>
<dbReference type="GO" id="GO:0047304">
    <property type="term" value="F:2-aminoethylphosphonate-pyruvate transaminase activity"/>
    <property type="evidence" value="ECO:0007669"/>
    <property type="project" value="UniProtKB-EC"/>
</dbReference>
<dbReference type="InterPro" id="IPR015424">
    <property type="entry name" value="PyrdxlP-dep_Trfase"/>
</dbReference>
<dbReference type="GO" id="GO:0019700">
    <property type="term" value="P:organic phosphonate catabolic process"/>
    <property type="evidence" value="ECO:0007669"/>
    <property type="project" value="InterPro"/>
</dbReference>
<evidence type="ECO:0000256" key="4">
    <source>
        <dbReference type="ARBA" id="ARBA00022898"/>
    </source>
</evidence>
<dbReference type="PANTHER" id="PTHR42778">
    <property type="entry name" value="2-AMINOETHYLPHOSPHONATE--PYRUVATE TRANSAMINASE"/>
    <property type="match status" value="1"/>
</dbReference>
<name>A0A0L0KHY1_9ACTN</name>
<keyword evidence="4 9" id="KW-0663">Pyridoxal phosphate</keyword>
<keyword evidence="3 11" id="KW-0808">Transferase</keyword>
<feature type="modified residue" description="N6-(pyridoxal phosphate)lysine" evidence="9">
    <location>
        <position position="200"/>
    </location>
</feature>
<dbReference type="InterPro" id="IPR024169">
    <property type="entry name" value="SP_NH2Trfase/AEP_transaminase"/>
</dbReference>
<evidence type="ECO:0000313" key="12">
    <source>
        <dbReference type="Proteomes" id="UP000037151"/>
    </source>
</evidence>
<dbReference type="PIRSF" id="PIRSF000524">
    <property type="entry name" value="SPT"/>
    <property type="match status" value="1"/>
</dbReference>
<dbReference type="OrthoDB" id="9766472at2"/>
<evidence type="ECO:0000256" key="3">
    <source>
        <dbReference type="ARBA" id="ARBA00022679"/>
    </source>
</evidence>
<evidence type="ECO:0000313" key="11">
    <source>
        <dbReference type="EMBL" id="KND37245.1"/>
    </source>
</evidence>
<comment type="cofactor">
    <cofactor evidence="1 9">
        <name>pyridoxal 5'-phosphate</name>
        <dbReference type="ChEBI" id="CHEBI:597326"/>
    </cofactor>
</comment>
<dbReference type="InterPro" id="IPR015421">
    <property type="entry name" value="PyrdxlP-dep_Trfase_major"/>
</dbReference>
<dbReference type="HAMAP" id="MF_01376">
    <property type="entry name" value="PhnW_aminotrans_5"/>
    <property type="match status" value="1"/>
</dbReference>
<evidence type="ECO:0000256" key="9">
    <source>
        <dbReference type="PIRSR" id="PIRSR000524-50"/>
    </source>
</evidence>
<dbReference type="RefSeq" id="WP_050370320.1">
    <property type="nucleotide sequence ID" value="NZ_KQ257813.1"/>
</dbReference>
<keyword evidence="5" id="KW-0670">Pyruvate</keyword>
<protein>
    <recommendedName>
        <fullName evidence="6">2-aminoethylphosphonate--pyruvate transaminase</fullName>
        <ecNumber evidence="6">2.6.1.37</ecNumber>
    </recommendedName>
</protein>
<comment type="caution">
    <text evidence="11">The sequence shown here is derived from an EMBL/GenBank/DDBJ whole genome shotgun (WGS) entry which is preliminary data.</text>
</comment>
<dbReference type="Pfam" id="PF00266">
    <property type="entry name" value="Aminotran_5"/>
    <property type="match status" value="1"/>
</dbReference>
<evidence type="ECO:0000256" key="8">
    <source>
        <dbReference type="PIRSR" id="PIRSR000524-1"/>
    </source>
</evidence>
<dbReference type="EMBL" id="JPPY01000068">
    <property type="protein sequence ID" value="KND37245.1"/>
    <property type="molecule type" value="Genomic_DNA"/>
</dbReference>
<dbReference type="InterPro" id="IPR000192">
    <property type="entry name" value="Aminotrans_V_dom"/>
</dbReference>
<evidence type="ECO:0000256" key="6">
    <source>
        <dbReference type="ARBA" id="ARBA00044521"/>
    </source>
</evidence>
<dbReference type="PATRIC" id="fig|42234.21.peg.2057"/>
<feature type="domain" description="Aminotransferase class V" evidence="10">
    <location>
        <begin position="43"/>
        <end position="336"/>
    </location>
</feature>
<evidence type="ECO:0000256" key="1">
    <source>
        <dbReference type="ARBA" id="ARBA00001933"/>
    </source>
</evidence>
<dbReference type="EC" id="2.6.1.37" evidence="6"/>
<comment type="catalytic activity">
    <reaction evidence="7">
        <text>(2-aminoethyl)phosphonate + pyruvate = phosphonoacetaldehyde + L-alanine</text>
        <dbReference type="Rhea" id="RHEA:17021"/>
        <dbReference type="ChEBI" id="CHEBI:15361"/>
        <dbReference type="ChEBI" id="CHEBI:57418"/>
        <dbReference type="ChEBI" id="CHEBI:57972"/>
        <dbReference type="ChEBI" id="CHEBI:58383"/>
        <dbReference type="EC" id="2.6.1.37"/>
    </reaction>
</comment>
<dbReference type="PANTHER" id="PTHR42778:SF1">
    <property type="entry name" value="2-AMINOETHYLPHOSPHONATE--PYRUVATE TRANSAMINASE"/>
    <property type="match status" value="1"/>
</dbReference>
<organism evidence="11 12">
    <name type="scientific">Streptomyces acidiscabies</name>
    <dbReference type="NCBI Taxonomy" id="42234"/>
    <lineage>
        <taxon>Bacteria</taxon>
        <taxon>Bacillati</taxon>
        <taxon>Actinomycetota</taxon>
        <taxon>Actinomycetes</taxon>
        <taxon>Kitasatosporales</taxon>
        <taxon>Streptomycetaceae</taxon>
        <taxon>Streptomyces</taxon>
    </lineage>
</organism>
<gene>
    <name evidence="11" type="ORF">IQ63_09985</name>
</gene>
<feature type="binding site" evidence="8">
    <location>
        <position position="343"/>
    </location>
    <ligand>
        <name>substrate</name>
    </ligand>
</feature>
<reference evidence="12" key="1">
    <citation type="submission" date="2014-07" db="EMBL/GenBank/DDBJ databases">
        <title>Genome sequencing of plant-pathogenic Streptomyces species.</title>
        <authorList>
            <person name="Harrison J."/>
            <person name="Sapp M."/>
            <person name="Thwaites R."/>
            <person name="Studholme D.J."/>
        </authorList>
    </citation>
    <scope>NUCLEOTIDE SEQUENCE [LARGE SCALE GENOMIC DNA]</scope>
    <source>
        <strain evidence="12">NCPPB 4445</strain>
    </source>
</reference>
<dbReference type="Gene3D" id="3.40.640.10">
    <property type="entry name" value="Type I PLP-dependent aspartate aminotransferase-like (Major domain)"/>
    <property type="match status" value="1"/>
</dbReference>